<feature type="domain" description="Thioredoxin" evidence="7">
    <location>
        <begin position="48"/>
        <end position="243"/>
    </location>
</feature>
<evidence type="ECO:0000313" key="8">
    <source>
        <dbReference type="EMBL" id="MFO7190621.1"/>
    </source>
</evidence>
<dbReference type="InterPro" id="IPR036249">
    <property type="entry name" value="Thioredoxin-like_sf"/>
</dbReference>
<evidence type="ECO:0000313" key="10">
    <source>
        <dbReference type="Proteomes" id="UP000249324"/>
    </source>
</evidence>
<organism evidence="9">
    <name type="scientific">Thermocrispum agreste</name>
    <dbReference type="NCBI Taxonomy" id="37925"/>
    <lineage>
        <taxon>Bacteria</taxon>
        <taxon>Bacillati</taxon>
        <taxon>Actinomycetota</taxon>
        <taxon>Actinomycetes</taxon>
        <taxon>Pseudonocardiales</taxon>
        <taxon>Pseudonocardiaceae</taxon>
        <taxon>Thermocrispum</taxon>
    </lineage>
</organism>
<feature type="transmembrane region" description="Helical" evidence="6">
    <location>
        <begin position="20"/>
        <end position="42"/>
    </location>
</feature>
<dbReference type="EMBL" id="QGUI02000001">
    <property type="protein sequence ID" value="MFO7190621.1"/>
    <property type="molecule type" value="Genomic_DNA"/>
</dbReference>
<comment type="caution">
    <text evidence="9">The sequence shown here is derived from an EMBL/GenBank/DDBJ whole genome shotgun (WGS) entry which is preliminary data.</text>
</comment>
<reference evidence="9" key="1">
    <citation type="submission" date="2018-05" db="EMBL/GenBank/DDBJ databases">
        <authorList>
            <person name="Lanie J.A."/>
            <person name="Ng W.-L."/>
            <person name="Kazmierczak K.M."/>
            <person name="Andrzejewski T.M."/>
            <person name="Davidsen T.M."/>
            <person name="Wayne K.J."/>
            <person name="Tettelin H."/>
            <person name="Glass J.I."/>
            <person name="Rusch D."/>
            <person name="Podicherti R."/>
            <person name="Tsui H.-C.T."/>
            <person name="Winkler M.E."/>
        </authorList>
    </citation>
    <scope>NUCLEOTIDE SEQUENCE</scope>
    <source>
        <strain evidence="9">ZC4RG45</strain>
    </source>
</reference>
<dbReference type="STRING" id="1111738.GCA_000427905_00372"/>
<dbReference type="Gene3D" id="3.40.30.10">
    <property type="entry name" value="Glutaredoxin"/>
    <property type="match status" value="1"/>
</dbReference>
<dbReference type="AlphaFoldDB" id="A0A2W4JH67"/>
<evidence type="ECO:0000256" key="6">
    <source>
        <dbReference type="SAM" id="Phobius"/>
    </source>
</evidence>
<dbReference type="EMBL" id="QGUI01000310">
    <property type="protein sequence ID" value="PZM97448.1"/>
    <property type="molecule type" value="Genomic_DNA"/>
</dbReference>
<evidence type="ECO:0000256" key="4">
    <source>
        <dbReference type="ARBA" id="ARBA00023157"/>
    </source>
</evidence>
<evidence type="ECO:0000313" key="9">
    <source>
        <dbReference type="EMBL" id="PZM97448.1"/>
    </source>
</evidence>
<accession>A0A2W4JH67</accession>
<protein>
    <submittedName>
        <fullName evidence="8 9">Thioredoxin</fullName>
    </submittedName>
</protein>
<dbReference type="SUPFAM" id="SSF52833">
    <property type="entry name" value="Thioredoxin-like"/>
    <property type="match status" value="1"/>
</dbReference>
<gene>
    <name evidence="8" type="ORF">DIU77_000035</name>
    <name evidence="9" type="ORF">DIU77_09275</name>
</gene>
<dbReference type="InterPro" id="IPR013766">
    <property type="entry name" value="Thioredoxin_domain"/>
</dbReference>
<keyword evidence="6" id="KW-1133">Transmembrane helix</keyword>
<dbReference type="Proteomes" id="UP000249324">
    <property type="component" value="Unassembled WGS sequence"/>
</dbReference>
<proteinExistence type="inferred from homology"/>
<reference evidence="8 10" key="3">
    <citation type="journal article" date="2021" name="BMC Genomics">
        <title>Genome-resolved metagenome and metatranscriptome analyses of thermophilic composting reveal key bacterial players and their metabolic interactions.</title>
        <authorList>
            <person name="Braga L.P.P."/>
            <person name="Pereira R.V."/>
            <person name="Martins L.F."/>
            <person name="Moura L.M.S."/>
            <person name="Sanchez F.B."/>
            <person name="Patane J.S.L."/>
            <person name="da Silva A.M."/>
            <person name="Setubal J.C."/>
        </authorList>
    </citation>
    <scope>NUCLEOTIDE SEQUENCE [LARGE SCALE GENOMIC DNA]</scope>
    <source>
        <strain evidence="8">ZC4RG45</strain>
    </source>
</reference>
<evidence type="ECO:0000256" key="3">
    <source>
        <dbReference type="ARBA" id="ARBA00023002"/>
    </source>
</evidence>
<reference evidence="8" key="4">
    <citation type="submission" date="2023-08" db="EMBL/GenBank/DDBJ databases">
        <authorList>
            <person name="Guima S.E.S."/>
            <person name="Martins L.F."/>
            <person name="Silva A.M."/>
            <person name="Setubal J.C."/>
        </authorList>
    </citation>
    <scope>NUCLEOTIDE SEQUENCE</scope>
    <source>
        <strain evidence="8">ZC4RG45</strain>
    </source>
</reference>
<keyword evidence="3" id="KW-0560">Oxidoreductase</keyword>
<evidence type="ECO:0000256" key="5">
    <source>
        <dbReference type="ARBA" id="ARBA00023284"/>
    </source>
</evidence>
<dbReference type="GO" id="GO:0016491">
    <property type="term" value="F:oxidoreductase activity"/>
    <property type="evidence" value="ECO:0007669"/>
    <property type="project" value="UniProtKB-KW"/>
</dbReference>
<dbReference type="PANTHER" id="PTHR13887:SF14">
    <property type="entry name" value="DISULFIDE BOND FORMATION PROTEIN D"/>
    <property type="match status" value="1"/>
</dbReference>
<dbReference type="InterPro" id="IPR012336">
    <property type="entry name" value="Thioredoxin-like_fold"/>
</dbReference>
<dbReference type="Pfam" id="PF13462">
    <property type="entry name" value="Thioredoxin_4"/>
    <property type="match status" value="1"/>
</dbReference>
<comment type="similarity">
    <text evidence="1">Belongs to the thioredoxin family. DsbA subfamily.</text>
</comment>
<evidence type="ECO:0000256" key="2">
    <source>
        <dbReference type="ARBA" id="ARBA00022729"/>
    </source>
</evidence>
<keyword evidence="2" id="KW-0732">Signal</keyword>
<keyword evidence="4" id="KW-1015">Disulfide bond</keyword>
<dbReference type="PANTHER" id="PTHR13887">
    <property type="entry name" value="GLUTATHIONE S-TRANSFERASE KAPPA"/>
    <property type="match status" value="1"/>
</dbReference>
<keyword evidence="6" id="KW-0472">Membrane</keyword>
<keyword evidence="5" id="KW-0676">Redox-active center</keyword>
<dbReference type="PROSITE" id="PS51352">
    <property type="entry name" value="THIOREDOXIN_2"/>
    <property type="match status" value="1"/>
</dbReference>
<evidence type="ECO:0000256" key="1">
    <source>
        <dbReference type="ARBA" id="ARBA00005791"/>
    </source>
</evidence>
<sequence>MPTQSPRRRSPLDGPRRPSINVILTSVVVVLALVVFGAILLFGGDDDNGTTAAAPSETLVPEDAHTLSEADPDGPQVTLVEFLDYQCSACAAYYRNITSKIEKDYAGRITFVPRNFPLDIHPLAPLAARAAEAAGKQDKFAEMYTKLYQNWTDWAVQGESLRSDPKEAARQFERYAREIGLDVAQFRADIEAADVSKKVQRDMADGEKLGVEATPTFFINGKRFEPSGETFADVERQLRAELDKALG</sequence>
<keyword evidence="6" id="KW-0812">Transmembrane</keyword>
<evidence type="ECO:0000259" key="7">
    <source>
        <dbReference type="PROSITE" id="PS51352"/>
    </source>
</evidence>
<name>A0A2W4JH67_9PSEU</name>
<reference evidence="8" key="2">
    <citation type="submission" date="2018-05" db="EMBL/GenBank/DDBJ databases">
        <authorList>
            <person name="Moura L."/>
            <person name="Setubal J.C."/>
        </authorList>
    </citation>
    <scope>NUCLEOTIDE SEQUENCE</scope>
    <source>
        <strain evidence="8">ZC4RG45</strain>
    </source>
</reference>